<dbReference type="Proteomes" id="UP000028493">
    <property type="component" value="Unassembled WGS sequence"/>
</dbReference>
<evidence type="ECO:0000313" key="1">
    <source>
        <dbReference type="EMBL" id="CDH25853.1"/>
    </source>
</evidence>
<protein>
    <submittedName>
        <fullName evidence="1">Uncharacterized protein</fullName>
    </submittedName>
</protein>
<evidence type="ECO:0000313" key="2">
    <source>
        <dbReference type="Proteomes" id="UP000028493"/>
    </source>
</evidence>
<organism evidence="1 2">
    <name type="scientific">Xenorhabdus bovienii str. kraussei Becker Underwood</name>
    <dbReference type="NCBI Taxonomy" id="1398204"/>
    <lineage>
        <taxon>Bacteria</taxon>
        <taxon>Pseudomonadati</taxon>
        <taxon>Pseudomonadota</taxon>
        <taxon>Gammaproteobacteria</taxon>
        <taxon>Enterobacterales</taxon>
        <taxon>Morganellaceae</taxon>
        <taxon>Xenorhabdus</taxon>
    </lineage>
</organism>
<gene>
    <name evidence="1" type="ORF">XBKB1_4210006</name>
</gene>
<name>A0A077PXD4_XENBV</name>
<accession>A0A077PXD4</accession>
<reference evidence="1" key="1">
    <citation type="submission" date="2013-07" db="EMBL/GenBank/DDBJ databases">
        <title>Sub-species coevolution in mutualistic symbiosis.</title>
        <authorList>
            <person name="Murfin K."/>
            <person name="Klassen J."/>
            <person name="Lee M."/>
            <person name="Forst S."/>
            <person name="Stock P."/>
            <person name="Goodrich-Blair H."/>
        </authorList>
    </citation>
    <scope>NUCLEOTIDE SEQUENCE [LARGE SCALE GENOMIC DNA]</scope>
    <source>
        <strain evidence="1">Kraussei Becker Underwood</strain>
    </source>
</reference>
<dbReference type="HOGENOM" id="CLU_3335027_0_0_6"/>
<dbReference type="EMBL" id="CBSZ010000359">
    <property type="protein sequence ID" value="CDH25853.1"/>
    <property type="molecule type" value="Genomic_DNA"/>
</dbReference>
<sequence length="38" mass="4049">MVVQAGEASASPVDTPVMRTLLESPPSMINYGRGSRNE</sequence>
<dbReference type="AlphaFoldDB" id="A0A077PXD4"/>
<proteinExistence type="predicted"/>
<comment type="caution">
    <text evidence="1">The sequence shown here is derived from an EMBL/GenBank/DDBJ whole genome shotgun (WGS) entry which is preliminary data.</text>
</comment>